<evidence type="ECO:0000313" key="1">
    <source>
        <dbReference type="EMBL" id="KAL0116897.1"/>
    </source>
</evidence>
<accession>A0AAW2FN89</accession>
<dbReference type="AlphaFoldDB" id="A0AAW2FN89"/>
<keyword evidence="2" id="KW-1185">Reference proteome</keyword>
<evidence type="ECO:0000313" key="2">
    <source>
        <dbReference type="Proteomes" id="UP001430953"/>
    </source>
</evidence>
<protein>
    <submittedName>
        <fullName evidence="1">Uncharacterized protein</fullName>
    </submittedName>
</protein>
<gene>
    <name evidence="1" type="ORF">PUN28_010043</name>
</gene>
<organism evidence="1 2">
    <name type="scientific">Cardiocondyla obscurior</name>
    <dbReference type="NCBI Taxonomy" id="286306"/>
    <lineage>
        <taxon>Eukaryota</taxon>
        <taxon>Metazoa</taxon>
        <taxon>Ecdysozoa</taxon>
        <taxon>Arthropoda</taxon>
        <taxon>Hexapoda</taxon>
        <taxon>Insecta</taxon>
        <taxon>Pterygota</taxon>
        <taxon>Neoptera</taxon>
        <taxon>Endopterygota</taxon>
        <taxon>Hymenoptera</taxon>
        <taxon>Apocrita</taxon>
        <taxon>Aculeata</taxon>
        <taxon>Formicoidea</taxon>
        <taxon>Formicidae</taxon>
        <taxon>Myrmicinae</taxon>
        <taxon>Cardiocondyla</taxon>
    </lineage>
</organism>
<proteinExistence type="predicted"/>
<comment type="caution">
    <text evidence="1">The sequence shown here is derived from an EMBL/GenBank/DDBJ whole genome shotgun (WGS) entry which is preliminary data.</text>
</comment>
<dbReference type="EMBL" id="JADYXP020000009">
    <property type="protein sequence ID" value="KAL0116897.1"/>
    <property type="molecule type" value="Genomic_DNA"/>
</dbReference>
<dbReference type="Proteomes" id="UP001430953">
    <property type="component" value="Unassembled WGS sequence"/>
</dbReference>
<sequence length="75" mass="8673">MYAKPSDASAIVHGSRRREWLTAHNFEQQLCSSPHRRGAELSRRTRVFDLVRCCAKFLRVFALASASTREFTCRE</sequence>
<name>A0AAW2FN89_9HYME</name>
<reference evidence="1 2" key="1">
    <citation type="submission" date="2023-03" db="EMBL/GenBank/DDBJ databases">
        <title>High recombination rates correlate with genetic variation in Cardiocondyla obscurior ants.</title>
        <authorList>
            <person name="Errbii M."/>
        </authorList>
    </citation>
    <scope>NUCLEOTIDE SEQUENCE [LARGE SCALE GENOMIC DNA]</scope>
    <source>
        <strain evidence="1">Alpha-2009</strain>
        <tissue evidence="1">Whole body</tissue>
    </source>
</reference>